<evidence type="ECO:0000256" key="3">
    <source>
        <dbReference type="ARBA" id="ARBA00022679"/>
    </source>
</evidence>
<gene>
    <name evidence="6" type="ORF">LI90_3432</name>
</gene>
<dbReference type="InterPro" id="IPR028098">
    <property type="entry name" value="Glyco_trans_4-like_N"/>
</dbReference>
<evidence type="ECO:0000256" key="1">
    <source>
        <dbReference type="ARBA" id="ARBA00021292"/>
    </source>
</evidence>
<proteinExistence type="predicted"/>
<evidence type="ECO:0000256" key="2">
    <source>
        <dbReference type="ARBA" id="ARBA00022676"/>
    </source>
</evidence>
<dbReference type="GO" id="GO:0016757">
    <property type="term" value="F:glycosyltransferase activity"/>
    <property type="evidence" value="ECO:0007669"/>
    <property type="project" value="UniProtKB-KW"/>
</dbReference>
<sequence>MGAEETGARPGGRRPRAVMIVMNHITGDSRVQKIAASMAKAGWDVYLLGRSATGLRETSTIGGAKVIWVPAPMNFARYRKELTRRGVLGRIGFRHAGDERADRVYTRFVRRDTQAELYWIRDELRAEGLFAGRRPGPLRRTRLRVRARYLRGVEFAIRARHAGKRWATRLHERFRREPPPLWARLRGFAFRTFWRGGGWRRTQPQFIDWDWAFSQEIDQLQPDIIHAHDITTIGLAARAARRVSAVTRRPCKVIYDAHELITGVQTYTPEMRAAYTGLEAEYIHRVDRVLTVSPTLARILKDTYRLRELPAVVTNCPPLANSQASGPGMPNLRRTVGLPDDVPVLVYSGWVNHDRGIHTMVEALQYLPGVHAVVVANIRNHRLEAVEAVAERCGVTDRFHVAPYVRTDQVVPYLSSATIGMIPLLRVPNHELSLITKYYEYMHARLPIVVSDVKTMSEFTRATGNGEVFTAGDPRSLAEAVKKVLADRDRYTAVYDRPGFLEEHCWERQEKVLVELYSELTGLRPEPLPPTRPAPAGRKRYDKPSLVIGPRDVGGQAEEWCRSVERFLPEARAEVITLEPVDHEAPEAGEEPGPAPRRQRIQPRTWREPEWAAEQRQHIGETYSHVLFEGLHAITGESTDNALEQDLLAFRLEGLHTGIVLHPEDAIDPRLHRELHADSPFADAGAPTARAQLDRYLKLRGFLSTFSGPVFVTTPDLLDHVPDARWLPLSIDPQRWRSGRELFTADRPVVVYPATTNPLEDRAEVETVLRQLDAEGRIEYRPLLDTLPAEELAEQLASADIVLDEFRTGSYSLLAVKAMAAGRVVVGHVGETTRARLLHRLPIVEATRSCLLDALVALADDLPRARSAAAAGPAFVARHHDGSAAAQVLAEFLTQQASAEG</sequence>
<dbReference type="SUPFAM" id="SSF53756">
    <property type="entry name" value="UDP-Glycosyltransferase/glycogen phosphorylase"/>
    <property type="match status" value="2"/>
</dbReference>
<dbReference type="PANTHER" id="PTHR12526">
    <property type="entry name" value="GLYCOSYLTRANSFERASE"/>
    <property type="match status" value="1"/>
</dbReference>
<protein>
    <recommendedName>
        <fullName evidence="1">D-inositol 3-phosphate glycosyltransferase</fullName>
    </recommendedName>
</protein>
<organism evidence="6 7">
    <name type="scientific">Carbonactinospora thermoautotrophica</name>
    <dbReference type="NCBI Taxonomy" id="1469144"/>
    <lineage>
        <taxon>Bacteria</taxon>
        <taxon>Bacillati</taxon>
        <taxon>Actinomycetota</taxon>
        <taxon>Actinomycetes</taxon>
        <taxon>Kitasatosporales</taxon>
        <taxon>Carbonactinosporaceae</taxon>
        <taxon>Carbonactinospora</taxon>
    </lineage>
</organism>
<comment type="caution">
    <text evidence="6">The sequence shown here is derived from an EMBL/GenBank/DDBJ whole genome shotgun (WGS) entry which is preliminary data.</text>
</comment>
<reference evidence="7" key="1">
    <citation type="submission" date="2015-04" db="EMBL/GenBank/DDBJ databases">
        <title>Physiological reanalysis, assessment of diazotrophy, and genome sequences of multiple isolates of Streptomyces thermoautotrophicus.</title>
        <authorList>
            <person name="MacKellar D.C."/>
            <person name="Lieber L."/>
            <person name="Norman J."/>
            <person name="Bolger A."/>
            <person name="Tobin C."/>
            <person name="Murray J.W."/>
            <person name="Chang R."/>
            <person name="Ford T."/>
            <person name="Nguyen P.Q."/>
            <person name="Woodward J."/>
            <person name="Permingeat H."/>
            <person name="Joshi N.S."/>
            <person name="Silver P.A."/>
            <person name="Usadel B."/>
            <person name="Rutherford A.W."/>
            <person name="Friesen M."/>
            <person name="Prell J."/>
        </authorList>
    </citation>
    <scope>NUCLEOTIDE SEQUENCE [LARGE SCALE GENOMIC DNA]</scope>
    <source>
        <strain evidence="7">H1</strain>
    </source>
</reference>
<feature type="region of interest" description="Disordered" evidence="4">
    <location>
        <begin position="525"/>
        <end position="548"/>
    </location>
</feature>
<evidence type="ECO:0000259" key="5">
    <source>
        <dbReference type="Pfam" id="PF13439"/>
    </source>
</evidence>
<feature type="domain" description="Glycosyltransferase subfamily 4-like N-terminal" evidence="5">
    <location>
        <begin position="198"/>
        <end position="312"/>
    </location>
</feature>
<dbReference type="Pfam" id="PF13692">
    <property type="entry name" value="Glyco_trans_1_4"/>
    <property type="match status" value="1"/>
</dbReference>
<keyword evidence="2" id="KW-0328">Glycosyltransferase</keyword>
<evidence type="ECO:0000256" key="4">
    <source>
        <dbReference type="SAM" id="MobiDB-lite"/>
    </source>
</evidence>
<evidence type="ECO:0000313" key="7">
    <source>
        <dbReference type="Proteomes" id="UP000070188"/>
    </source>
</evidence>
<keyword evidence="3" id="KW-0808">Transferase</keyword>
<dbReference type="Gene3D" id="3.40.50.2000">
    <property type="entry name" value="Glycogen Phosphorylase B"/>
    <property type="match status" value="3"/>
</dbReference>
<dbReference type="EMBL" id="LAXD01000001">
    <property type="protein sequence ID" value="KWX02389.1"/>
    <property type="molecule type" value="Genomic_DNA"/>
</dbReference>
<keyword evidence="7" id="KW-1185">Reference proteome</keyword>
<dbReference type="Pfam" id="PF13439">
    <property type="entry name" value="Glyco_transf_4"/>
    <property type="match status" value="1"/>
</dbReference>
<evidence type="ECO:0000313" key="6">
    <source>
        <dbReference type="EMBL" id="KWX02389.1"/>
    </source>
</evidence>
<dbReference type="STRING" id="1469144.LI90_3432"/>
<dbReference type="AlphaFoldDB" id="A0A132MX07"/>
<accession>A0A132MX07</accession>
<dbReference type="PATRIC" id="fig|1469144.10.peg.3684"/>
<name>A0A132MX07_9ACTN</name>
<dbReference type="Proteomes" id="UP000070188">
    <property type="component" value="Unassembled WGS sequence"/>
</dbReference>
<dbReference type="OrthoDB" id="3318784at2"/>